<dbReference type="Proteomes" id="UP000735302">
    <property type="component" value="Unassembled WGS sequence"/>
</dbReference>
<dbReference type="AlphaFoldDB" id="A0AAV4B678"/>
<keyword evidence="2" id="KW-1185">Reference proteome</keyword>
<reference evidence="1 2" key="1">
    <citation type="journal article" date="2021" name="Elife">
        <title>Chloroplast acquisition without the gene transfer in kleptoplastic sea slugs, Plakobranchus ocellatus.</title>
        <authorList>
            <person name="Maeda T."/>
            <person name="Takahashi S."/>
            <person name="Yoshida T."/>
            <person name="Shimamura S."/>
            <person name="Takaki Y."/>
            <person name="Nagai Y."/>
            <person name="Toyoda A."/>
            <person name="Suzuki Y."/>
            <person name="Arimoto A."/>
            <person name="Ishii H."/>
            <person name="Satoh N."/>
            <person name="Nishiyama T."/>
            <person name="Hasebe M."/>
            <person name="Maruyama T."/>
            <person name="Minagawa J."/>
            <person name="Obokata J."/>
            <person name="Shigenobu S."/>
        </authorList>
    </citation>
    <scope>NUCLEOTIDE SEQUENCE [LARGE SCALE GENOMIC DNA]</scope>
</reference>
<gene>
    <name evidence="1" type="ORF">PoB_004161500</name>
</gene>
<proteinExistence type="predicted"/>
<comment type="caution">
    <text evidence="1">The sequence shown here is derived from an EMBL/GenBank/DDBJ whole genome shotgun (WGS) entry which is preliminary data.</text>
</comment>
<evidence type="ECO:0000313" key="1">
    <source>
        <dbReference type="EMBL" id="GFO15110.1"/>
    </source>
</evidence>
<accession>A0AAV4B678</accession>
<name>A0AAV4B678_9GAST</name>
<evidence type="ECO:0000313" key="2">
    <source>
        <dbReference type="Proteomes" id="UP000735302"/>
    </source>
</evidence>
<organism evidence="1 2">
    <name type="scientific">Plakobranchus ocellatus</name>
    <dbReference type="NCBI Taxonomy" id="259542"/>
    <lineage>
        <taxon>Eukaryota</taxon>
        <taxon>Metazoa</taxon>
        <taxon>Spiralia</taxon>
        <taxon>Lophotrochozoa</taxon>
        <taxon>Mollusca</taxon>
        <taxon>Gastropoda</taxon>
        <taxon>Heterobranchia</taxon>
        <taxon>Euthyneura</taxon>
        <taxon>Panpulmonata</taxon>
        <taxon>Sacoglossa</taxon>
        <taxon>Placobranchoidea</taxon>
        <taxon>Plakobranchidae</taxon>
        <taxon>Plakobranchus</taxon>
    </lineage>
</organism>
<sequence length="125" mass="14397">MSSCPVSKLLLLSKKEMGNPFDDSQFLFSLNPQDIISEEVVQTVRENTSLGYQLHSNFIGKCLVNRENPVKNPLPRNRLALFSNEQRWSIHEMSLGILKSDLAFFTKLYIAYQTRSRNLGKVFQE</sequence>
<protein>
    <submittedName>
        <fullName evidence="1">Uncharacterized protein</fullName>
    </submittedName>
</protein>
<dbReference type="EMBL" id="BLXT01004603">
    <property type="protein sequence ID" value="GFO15110.1"/>
    <property type="molecule type" value="Genomic_DNA"/>
</dbReference>